<comment type="caution">
    <text evidence="5">The sequence shown here is derived from an EMBL/GenBank/DDBJ whole genome shotgun (WGS) entry which is preliminary data.</text>
</comment>
<evidence type="ECO:0000256" key="2">
    <source>
        <dbReference type="ARBA" id="ARBA00023136"/>
    </source>
</evidence>
<evidence type="ECO:0000259" key="4">
    <source>
        <dbReference type="Pfam" id="PF14905"/>
    </source>
</evidence>
<keyword evidence="2" id="KW-0472">Membrane</keyword>
<evidence type="ECO:0000256" key="3">
    <source>
        <dbReference type="ARBA" id="ARBA00023237"/>
    </source>
</evidence>
<dbReference type="SUPFAM" id="SSF56935">
    <property type="entry name" value="Porins"/>
    <property type="match status" value="1"/>
</dbReference>
<keyword evidence="3" id="KW-0998">Cell outer membrane</keyword>
<name>A0ABT1C002_9BACT</name>
<gene>
    <name evidence="5" type="ORF">NG821_11360</name>
</gene>
<keyword evidence="6" id="KW-1185">Reference proteome</keyword>
<evidence type="ECO:0000313" key="5">
    <source>
        <dbReference type="EMBL" id="MCO6026425.1"/>
    </source>
</evidence>
<dbReference type="InterPro" id="IPR041700">
    <property type="entry name" value="OMP_b-brl_3"/>
</dbReference>
<proteinExistence type="predicted"/>
<sequence length="718" mass="83293">MSDSEGNFTLSYPSSKNRQLSLHISHLGYRDTTLVFQDSIRTLYPKLRTDKYSISEVVVKADKRPLTFKNGEIIADASFFTNNKGDKIIDLLKRMPGIMIKDDRIIIDGSEPAIVINGIKQKSSMSTIMNYLESASASIVKQVKINTTRLAENRIGSEDATLEIITNTRKLDGMSLTNSSYFQKYKNDANKYGNYTDFLFKNKDLSGDISLGASNRKINSMKEVASDGEPSLLQTDALKRFSYFGLLNMTWAPTKIGGSINLYGSYYKDFSKNKDYESYSMNHAITKGANRNNKNEPDLLSVNVEYDSNDTLHNQFKLSYGLLTGHSNLNEDYTSTLLDQYHLQNKFWGHQHILEAQYGYKKDKYFFKIGSQSYLANLYQKEKIESYNYYSDIKLSEDILALYTSFNYSLTKKAGLYLGIRSEYTDFSQKTSDHKIPDYYWNFSPSFAINYDVSDNYSTSLKLNSRSNRASFYDILPGIEIQNDDEYATGNSELKPEKVYDVRWENLILKYINFRLSFMYIRDSWNKWFDLSDDGQRYSTYKNFGDQLGYYAYLSVPFSFCSDKLRGELNLNGQYEKYVRIKEDVESYRFIGKNGYWNFQSNLFVGYTPNKHLSFYLNPYISSRYNTLQTSGRSGFIMNLGTQYSLLKDDDLTITLSINDLFDKDYYKQHTYYGTRDVYSYTYPNSMNAMITVSYDISKNEKDIKVNRNENDTSRFEK</sequence>
<dbReference type="Gene3D" id="2.40.170.20">
    <property type="entry name" value="TonB-dependent receptor, beta-barrel domain"/>
    <property type="match status" value="1"/>
</dbReference>
<dbReference type="EMBL" id="JAMXLY010000057">
    <property type="protein sequence ID" value="MCO6026425.1"/>
    <property type="molecule type" value="Genomic_DNA"/>
</dbReference>
<reference evidence="5 6" key="1">
    <citation type="submission" date="2022-06" db="EMBL/GenBank/DDBJ databases">
        <title>A taxonomic note on the genus Prevotella: Description of four novel genera and emended description of the genera Hallella and Xylanibacter.</title>
        <authorList>
            <person name="Hitch T.C.A."/>
        </authorList>
    </citation>
    <scope>NUCLEOTIDE SEQUENCE [LARGE SCALE GENOMIC DNA]</scope>
    <source>
        <strain evidence="5 6">DSM 100619</strain>
    </source>
</reference>
<organism evidence="5 6">
    <name type="scientific">Segatella cerevisiae</name>
    <dbReference type="NCBI Taxonomy" id="2053716"/>
    <lineage>
        <taxon>Bacteria</taxon>
        <taxon>Pseudomonadati</taxon>
        <taxon>Bacteroidota</taxon>
        <taxon>Bacteroidia</taxon>
        <taxon>Bacteroidales</taxon>
        <taxon>Prevotellaceae</taxon>
        <taxon>Segatella</taxon>
    </lineage>
</organism>
<dbReference type="RefSeq" id="WP_252761780.1">
    <property type="nucleotide sequence ID" value="NZ_JAMXLY010000057.1"/>
</dbReference>
<feature type="domain" description="Outer membrane protein beta-barrel" evidence="4">
    <location>
        <begin position="367"/>
        <end position="695"/>
    </location>
</feature>
<protein>
    <submittedName>
        <fullName evidence="5">Outer membrane beta-barrel family protein</fullName>
    </submittedName>
</protein>
<evidence type="ECO:0000256" key="1">
    <source>
        <dbReference type="ARBA" id="ARBA00004442"/>
    </source>
</evidence>
<dbReference type="Pfam" id="PF14905">
    <property type="entry name" value="OMP_b-brl_3"/>
    <property type="match status" value="1"/>
</dbReference>
<evidence type="ECO:0000313" key="6">
    <source>
        <dbReference type="Proteomes" id="UP001204015"/>
    </source>
</evidence>
<comment type="subcellular location">
    <subcellularLocation>
        <location evidence="1">Cell outer membrane</location>
    </subcellularLocation>
</comment>
<accession>A0ABT1C002</accession>
<dbReference type="InterPro" id="IPR036942">
    <property type="entry name" value="Beta-barrel_TonB_sf"/>
</dbReference>
<dbReference type="Proteomes" id="UP001204015">
    <property type="component" value="Unassembled WGS sequence"/>
</dbReference>